<dbReference type="CDD" id="cd04301">
    <property type="entry name" value="NAT_SF"/>
    <property type="match status" value="1"/>
</dbReference>
<gene>
    <name evidence="2" type="ORF">DUT91_22715</name>
</gene>
<comment type="caution">
    <text evidence="2">The sequence shown here is derived from an EMBL/GenBank/DDBJ whole genome shotgun (WGS) entry which is preliminary data.</text>
</comment>
<evidence type="ECO:0000259" key="1">
    <source>
        <dbReference type="PROSITE" id="PS51186"/>
    </source>
</evidence>
<evidence type="ECO:0000313" key="2">
    <source>
        <dbReference type="EMBL" id="RCS21627.1"/>
    </source>
</evidence>
<keyword evidence="3" id="KW-1185">Reference proteome</keyword>
<dbReference type="GO" id="GO:0016747">
    <property type="term" value="F:acyltransferase activity, transferring groups other than amino-acyl groups"/>
    <property type="evidence" value="ECO:0007669"/>
    <property type="project" value="InterPro"/>
</dbReference>
<protein>
    <submittedName>
        <fullName evidence="2">N-acetyltransferase</fullName>
    </submittedName>
</protein>
<dbReference type="InterPro" id="IPR000182">
    <property type="entry name" value="GNAT_dom"/>
</dbReference>
<dbReference type="RefSeq" id="WP_114442744.1">
    <property type="nucleotide sequence ID" value="NZ_QOZG01000019.1"/>
</dbReference>
<sequence length="137" mass="15734">MLSKRAATEADKPYLVWLQETCMREYAVAFWGSWSPDLDVRNSIVGCQIIVDNGHDVGCVTVEKHSDHLWLDELFREPTSQRRGIGSKILWDVIADAEGGDIPLRLSVLTTNPALDFYLRHGFRIHQESAERYYLVR</sequence>
<name>A0A368JWU2_9HYPH</name>
<proteinExistence type="predicted"/>
<dbReference type="Pfam" id="PF13508">
    <property type="entry name" value="Acetyltransf_7"/>
    <property type="match status" value="1"/>
</dbReference>
<keyword evidence="2" id="KW-0808">Transferase</keyword>
<accession>A0A368JWU2</accession>
<dbReference type="Proteomes" id="UP000253420">
    <property type="component" value="Unassembled WGS sequence"/>
</dbReference>
<dbReference type="AlphaFoldDB" id="A0A368JWU2"/>
<dbReference type="Gene3D" id="3.40.630.30">
    <property type="match status" value="1"/>
</dbReference>
<dbReference type="EMBL" id="QOZG01000019">
    <property type="protein sequence ID" value="RCS21627.1"/>
    <property type="molecule type" value="Genomic_DNA"/>
</dbReference>
<organism evidence="2 3">
    <name type="scientific">Phyllobacterium salinisoli</name>
    <dbReference type="NCBI Taxonomy" id="1899321"/>
    <lineage>
        <taxon>Bacteria</taxon>
        <taxon>Pseudomonadati</taxon>
        <taxon>Pseudomonadota</taxon>
        <taxon>Alphaproteobacteria</taxon>
        <taxon>Hyphomicrobiales</taxon>
        <taxon>Phyllobacteriaceae</taxon>
        <taxon>Phyllobacterium</taxon>
    </lineage>
</organism>
<dbReference type="InterPro" id="IPR016181">
    <property type="entry name" value="Acyl_CoA_acyltransferase"/>
</dbReference>
<dbReference type="PROSITE" id="PS51186">
    <property type="entry name" value="GNAT"/>
    <property type="match status" value="1"/>
</dbReference>
<dbReference type="OrthoDB" id="9797417at2"/>
<reference evidence="2 3" key="1">
    <citation type="submission" date="2018-07" db="EMBL/GenBank/DDBJ databases">
        <title>The draft genome of Phyllobacterium salinisoli.</title>
        <authorList>
            <person name="Liu L."/>
            <person name="Li L."/>
            <person name="Zhang X."/>
            <person name="Liang L."/>
        </authorList>
    </citation>
    <scope>NUCLEOTIDE SEQUENCE [LARGE SCALE GENOMIC DNA]</scope>
    <source>
        <strain evidence="2 3">LLAN61</strain>
    </source>
</reference>
<dbReference type="SUPFAM" id="SSF55729">
    <property type="entry name" value="Acyl-CoA N-acyltransferases (Nat)"/>
    <property type="match status" value="1"/>
</dbReference>
<feature type="domain" description="N-acetyltransferase" evidence="1">
    <location>
        <begin position="2"/>
        <end position="137"/>
    </location>
</feature>
<evidence type="ECO:0000313" key="3">
    <source>
        <dbReference type="Proteomes" id="UP000253420"/>
    </source>
</evidence>